<proteinExistence type="predicted"/>
<reference evidence="1" key="1">
    <citation type="submission" date="2023-04" db="EMBL/GenBank/DDBJ databases">
        <title>A chromosome-level genome assembly of the parasitoid wasp Eretmocerus hayati.</title>
        <authorList>
            <person name="Zhong Y."/>
            <person name="Liu S."/>
            <person name="Liu Y."/>
        </authorList>
    </citation>
    <scope>NUCLEOTIDE SEQUENCE</scope>
    <source>
        <strain evidence="1">ZJU_SS_LIU_2023</strain>
    </source>
</reference>
<dbReference type="Proteomes" id="UP001239111">
    <property type="component" value="Chromosome 3"/>
</dbReference>
<keyword evidence="2" id="KW-1185">Reference proteome</keyword>
<evidence type="ECO:0000313" key="2">
    <source>
        <dbReference type="Proteomes" id="UP001239111"/>
    </source>
</evidence>
<protein>
    <submittedName>
        <fullName evidence="1">Uncharacterized protein</fullName>
    </submittedName>
</protein>
<sequence>MPGCAVIGRKNSSVKGVKMCYIPREQNLRNQWIQQINRPGWLPTNHNAICRYHFAPDMWERPRDDGTLKLKSGAAHTIFGDHVHQVGAGRNQQANQEDGIENGNFENLNINDPQQELNHELRPNCSQCLPNDPPQVNVRPNDVISQLMVTGADNDLESGVELNVRHEILRVETDVGLEVHRIEANDSHEIPRVEVDVLPAESNNFPTQIEANRGEQYVANESNHDPAVHTIVMNGPQSSIEGFTSLAECMNGRFGLPQNIYTIAQNPIRVQPMGEGVTSDRMNGTANDLNIVDDDRAVLVDSQELNPDNHTVEVEVGGPSVEADNIESQADDANHESDRLKQLEEAYKRLQDQNLILQRELEEEKRSKSQLQIRVRNLEKEVRIVSRTSEVVQKFLNPDQVE</sequence>
<dbReference type="EMBL" id="CM056743">
    <property type="protein sequence ID" value="KAJ8669207.1"/>
    <property type="molecule type" value="Genomic_DNA"/>
</dbReference>
<evidence type="ECO:0000313" key="1">
    <source>
        <dbReference type="EMBL" id="KAJ8669207.1"/>
    </source>
</evidence>
<accession>A0ACC2NG34</accession>
<gene>
    <name evidence="1" type="ORF">QAD02_000466</name>
</gene>
<organism evidence="1 2">
    <name type="scientific">Eretmocerus hayati</name>
    <dbReference type="NCBI Taxonomy" id="131215"/>
    <lineage>
        <taxon>Eukaryota</taxon>
        <taxon>Metazoa</taxon>
        <taxon>Ecdysozoa</taxon>
        <taxon>Arthropoda</taxon>
        <taxon>Hexapoda</taxon>
        <taxon>Insecta</taxon>
        <taxon>Pterygota</taxon>
        <taxon>Neoptera</taxon>
        <taxon>Endopterygota</taxon>
        <taxon>Hymenoptera</taxon>
        <taxon>Apocrita</taxon>
        <taxon>Proctotrupomorpha</taxon>
        <taxon>Chalcidoidea</taxon>
        <taxon>Aphelinidae</taxon>
        <taxon>Aphelininae</taxon>
        <taxon>Eretmocerus</taxon>
    </lineage>
</organism>
<comment type="caution">
    <text evidence="1">The sequence shown here is derived from an EMBL/GenBank/DDBJ whole genome shotgun (WGS) entry which is preliminary data.</text>
</comment>
<name>A0ACC2NG34_9HYME</name>